<dbReference type="EMBL" id="GDKF01010186">
    <property type="protein sequence ID" value="JAT68436.1"/>
    <property type="molecule type" value="Transcribed_RNA"/>
</dbReference>
<name>A0A1D1ZN84_AUXPR</name>
<protein>
    <submittedName>
        <fullName evidence="2">Uncharacterized protein</fullName>
    </submittedName>
</protein>
<feature type="compositionally biased region" description="Pro residues" evidence="1">
    <location>
        <begin position="1"/>
        <end position="25"/>
    </location>
</feature>
<evidence type="ECO:0000313" key="2">
    <source>
        <dbReference type="EMBL" id="JAT68436.1"/>
    </source>
</evidence>
<dbReference type="AlphaFoldDB" id="A0A1D1ZN84"/>
<organism evidence="2">
    <name type="scientific">Auxenochlorella protothecoides</name>
    <name type="common">Green microalga</name>
    <name type="synonym">Chlorella protothecoides</name>
    <dbReference type="NCBI Taxonomy" id="3075"/>
    <lineage>
        <taxon>Eukaryota</taxon>
        <taxon>Viridiplantae</taxon>
        <taxon>Chlorophyta</taxon>
        <taxon>core chlorophytes</taxon>
        <taxon>Trebouxiophyceae</taxon>
        <taxon>Chlorellales</taxon>
        <taxon>Chlorellaceae</taxon>
        <taxon>Auxenochlorella</taxon>
    </lineage>
</organism>
<evidence type="ECO:0000256" key="1">
    <source>
        <dbReference type="SAM" id="MobiDB-lite"/>
    </source>
</evidence>
<gene>
    <name evidence="2" type="ORF">g.12805</name>
</gene>
<sequence>SPSPSPSPSTPPSPPKKPSFPPTPYTPGSSSKLQSKSGKCLGEILHKCCPQPGYVNSCSVSVPLDPYIKKKLAHSEEVLELLLSSHGHWVAKDKNIDCVCSVEGPAAEYDLAEAHSLG</sequence>
<feature type="compositionally biased region" description="Low complexity" evidence="1">
    <location>
        <begin position="26"/>
        <end position="36"/>
    </location>
</feature>
<proteinExistence type="predicted"/>
<reference evidence="2" key="1">
    <citation type="submission" date="2015-08" db="EMBL/GenBank/DDBJ databases">
        <authorList>
            <person name="Babu N.S."/>
            <person name="Beckwith C.J."/>
            <person name="Beseler K.G."/>
            <person name="Brison A."/>
            <person name="Carone J.V."/>
            <person name="Caskin T.P."/>
            <person name="Diamond M."/>
            <person name="Durham M.E."/>
            <person name="Foxe J.M."/>
            <person name="Go M."/>
            <person name="Henderson B.A."/>
            <person name="Jones I.B."/>
            <person name="McGettigan J.A."/>
            <person name="Micheletti S.J."/>
            <person name="Nasrallah M.E."/>
            <person name="Ortiz D."/>
            <person name="Piller C.R."/>
            <person name="Privatt S.R."/>
            <person name="Schneider S.L."/>
            <person name="Sharp S."/>
            <person name="Smith T.C."/>
            <person name="Stanton J.D."/>
            <person name="Ullery H.E."/>
            <person name="Wilson R.J."/>
            <person name="Serrano M.G."/>
            <person name="Buck G."/>
            <person name="Lee V."/>
            <person name="Wang Y."/>
            <person name="Carvalho R."/>
            <person name="Voegtly L."/>
            <person name="Shi R."/>
            <person name="Duckworth R."/>
            <person name="Johnson A."/>
            <person name="Loviza R."/>
            <person name="Walstead R."/>
            <person name="Shah Z."/>
            <person name="Kiflezghi M."/>
            <person name="Wade K."/>
            <person name="Ball S.L."/>
            <person name="Bradley K.W."/>
            <person name="Asai D.J."/>
            <person name="Bowman C.A."/>
            <person name="Russell D.A."/>
            <person name="Pope W.H."/>
            <person name="Jacobs-Sera D."/>
            <person name="Hendrix R.W."/>
            <person name="Hatfull G.F."/>
        </authorList>
    </citation>
    <scope>NUCLEOTIDE SEQUENCE</scope>
</reference>
<feature type="non-terminal residue" evidence="2">
    <location>
        <position position="1"/>
    </location>
</feature>
<feature type="region of interest" description="Disordered" evidence="1">
    <location>
        <begin position="1"/>
        <end position="36"/>
    </location>
</feature>
<accession>A0A1D1ZN84</accession>